<dbReference type="InterPro" id="IPR036291">
    <property type="entry name" value="NAD(P)-bd_dom_sf"/>
</dbReference>
<organism evidence="4">
    <name type="scientific">Ignisphaera aggregans</name>
    <dbReference type="NCBI Taxonomy" id="334771"/>
    <lineage>
        <taxon>Archaea</taxon>
        <taxon>Thermoproteota</taxon>
        <taxon>Thermoprotei</taxon>
        <taxon>Desulfurococcales</taxon>
        <taxon>Desulfurococcaceae</taxon>
        <taxon>Ignisphaera</taxon>
    </lineage>
</organism>
<comment type="similarity">
    <text evidence="1">Belongs to the short-chain dehydrogenases/reductases (SDR) family.</text>
</comment>
<proteinExistence type="inferred from homology"/>
<sequence>MNWLITGASSGIGLELTKTICSEKGSYVIGVGRNEERLEELKKKLNGCFNYVVADLSIVKEVKKIVGEVVKHFDKVDVLINNAGFGLYKQVLDHGSEEIESMAIVNFVAPLILVKELLPVMPKDSVVVMVITAGIHVLMKDLPIYGATKIALHYASEVLRHELKNRGIHLLTVYPGLIKTEFHERAGKIVEGGISANAVAKAIVKAVKKKKKKIYIPWYLSIAKILGPYLLSL</sequence>
<dbReference type="InterPro" id="IPR002347">
    <property type="entry name" value="SDR_fam"/>
</dbReference>
<dbReference type="GO" id="GO:0016491">
    <property type="term" value="F:oxidoreductase activity"/>
    <property type="evidence" value="ECO:0007669"/>
    <property type="project" value="UniProtKB-KW"/>
</dbReference>
<comment type="caution">
    <text evidence="4">The sequence shown here is derived from an EMBL/GenBank/DDBJ whole genome shotgun (WGS) entry which is preliminary data.</text>
</comment>
<protein>
    <submittedName>
        <fullName evidence="4">SDR family NAD(P)-dependent oxidoreductase</fullName>
    </submittedName>
</protein>
<dbReference type="EMBL" id="DTBD01000075">
    <property type="protein sequence ID" value="HGQ65219.1"/>
    <property type="molecule type" value="Genomic_DNA"/>
</dbReference>
<dbReference type="GO" id="GO:0016020">
    <property type="term" value="C:membrane"/>
    <property type="evidence" value="ECO:0007669"/>
    <property type="project" value="TreeGrafter"/>
</dbReference>
<evidence type="ECO:0000313" key="4">
    <source>
        <dbReference type="EMBL" id="HGQ65219.1"/>
    </source>
</evidence>
<dbReference type="PANTHER" id="PTHR44196">
    <property type="entry name" value="DEHYDROGENASE/REDUCTASE SDR FAMILY MEMBER 7B"/>
    <property type="match status" value="1"/>
</dbReference>
<dbReference type="PRINTS" id="PR00081">
    <property type="entry name" value="GDHRDH"/>
</dbReference>
<dbReference type="Pfam" id="PF00106">
    <property type="entry name" value="adh_short"/>
    <property type="match status" value="1"/>
</dbReference>
<keyword evidence="2" id="KW-0560">Oxidoreductase</keyword>
<dbReference type="SUPFAM" id="SSF51735">
    <property type="entry name" value="NAD(P)-binding Rossmann-fold domains"/>
    <property type="match status" value="1"/>
</dbReference>
<accession>A0A7C4JLK0</accession>
<gene>
    <name evidence="4" type="ORF">ENU08_08255</name>
    <name evidence="3" type="ORF">ENU41_00265</name>
</gene>
<evidence type="ECO:0000256" key="1">
    <source>
        <dbReference type="ARBA" id="ARBA00006484"/>
    </source>
</evidence>
<dbReference type="Gene3D" id="3.40.50.720">
    <property type="entry name" value="NAD(P)-binding Rossmann-like Domain"/>
    <property type="match status" value="1"/>
</dbReference>
<dbReference type="EMBL" id="DTCK01000007">
    <property type="protein sequence ID" value="HGQ35100.1"/>
    <property type="molecule type" value="Genomic_DNA"/>
</dbReference>
<reference evidence="4" key="1">
    <citation type="journal article" date="2020" name="mSystems">
        <title>Genome- and Community-Level Interaction Insights into Carbon Utilization and Element Cycling Functions of Hydrothermarchaeota in Hydrothermal Sediment.</title>
        <authorList>
            <person name="Zhou Z."/>
            <person name="Liu Y."/>
            <person name="Xu W."/>
            <person name="Pan J."/>
            <person name="Luo Z.H."/>
            <person name="Li M."/>
        </authorList>
    </citation>
    <scope>NUCLEOTIDE SEQUENCE [LARGE SCALE GENOMIC DNA]</scope>
    <source>
        <strain evidence="4">SpSt-637</strain>
        <strain evidence="3">SpSt-667</strain>
    </source>
</reference>
<dbReference type="AlphaFoldDB" id="A0A7C4JLK0"/>
<dbReference type="CDD" id="cd05233">
    <property type="entry name" value="SDR_c"/>
    <property type="match status" value="1"/>
</dbReference>
<evidence type="ECO:0000313" key="3">
    <source>
        <dbReference type="EMBL" id="HGQ35100.1"/>
    </source>
</evidence>
<name>A0A7C4JLK0_9CREN</name>
<evidence type="ECO:0000256" key="2">
    <source>
        <dbReference type="ARBA" id="ARBA00023002"/>
    </source>
</evidence>
<dbReference type="PANTHER" id="PTHR44196:SF1">
    <property type="entry name" value="DEHYDROGENASE_REDUCTASE SDR FAMILY MEMBER 7B"/>
    <property type="match status" value="1"/>
</dbReference>